<evidence type="ECO:0000313" key="2">
    <source>
        <dbReference type="Proteomes" id="UP001165082"/>
    </source>
</evidence>
<gene>
    <name evidence="1" type="ORF">TrRE_jg951</name>
</gene>
<protein>
    <submittedName>
        <fullName evidence="1">Uncharacterized protein</fullName>
    </submittedName>
</protein>
<name>A0A9W6ZS85_9STRA</name>
<feature type="non-terminal residue" evidence="1">
    <location>
        <position position="1"/>
    </location>
</feature>
<keyword evidence="2" id="KW-1185">Reference proteome</keyword>
<dbReference type="InterPro" id="IPR006311">
    <property type="entry name" value="TAT_signal"/>
</dbReference>
<dbReference type="EMBL" id="BRXZ01006170">
    <property type="protein sequence ID" value="GMH56437.1"/>
    <property type="molecule type" value="Genomic_DNA"/>
</dbReference>
<proteinExistence type="predicted"/>
<reference evidence="1" key="1">
    <citation type="submission" date="2022-07" db="EMBL/GenBank/DDBJ databases">
        <title>Genome analysis of Parmales, a sister group of diatoms, reveals the evolutionary specialization of diatoms from phago-mixotrophs to photoautotrophs.</title>
        <authorList>
            <person name="Ban H."/>
            <person name="Sato S."/>
            <person name="Yoshikawa S."/>
            <person name="Kazumasa Y."/>
            <person name="Nakamura Y."/>
            <person name="Ichinomiya M."/>
            <person name="Saitoh K."/>
            <person name="Sato N."/>
            <person name="Blanc-Mathieu R."/>
            <person name="Endo H."/>
            <person name="Kuwata A."/>
            <person name="Ogata H."/>
        </authorList>
    </citation>
    <scope>NUCLEOTIDE SEQUENCE</scope>
</reference>
<sequence length="85" mass="9156">MKSRRSTWNESSAAVAAAAAAAPSASAHKSTSATSMVYPVPDADAKKLRSELSRIFPESRSIISDTYLKSVLSQPNSKKKSERRT</sequence>
<evidence type="ECO:0000313" key="1">
    <source>
        <dbReference type="EMBL" id="GMH56437.1"/>
    </source>
</evidence>
<organism evidence="1 2">
    <name type="scientific">Triparma retinervis</name>
    <dbReference type="NCBI Taxonomy" id="2557542"/>
    <lineage>
        <taxon>Eukaryota</taxon>
        <taxon>Sar</taxon>
        <taxon>Stramenopiles</taxon>
        <taxon>Ochrophyta</taxon>
        <taxon>Bolidophyceae</taxon>
        <taxon>Parmales</taxon>
        <taxon>Triparmaceae</taxon>
        <taxon>Triparma</taxon>
    </lineage>
</organism>
<dbReference type="AlphaFoldDB" id="A0A9W6ZS85"/>
<dbReference type="PROSITE" id="PS51318">
    <property type="entry name" value="TAT"/>
    <property type="match status" value="1"/>
</dbReference>
<dbReference type="Proteomes" id="UP001165082">
    <property type="component" value="Unassembled WGS sequence"/>
</dbReference>
<accession>A0A9W6ZS85</accession>
<comment type="caution">
    <text evidence="1">The sequence shown here is derived from an EMBL/GenBank/DDBJ whole genome shotgun (WGS) entry which is preliminary data.</text>
</comment>